<gene>
    <name evidence="3" type="ORF">GCM10008961_38170</name>
</gene>
<dbReference type="RefSeq" id="WP_189104463.1">
    <property type="nucleotide sequence ID" value="NZ_BMQO01000038.1"/>
</dbReference>
<dbReference type="Proteomes" id="UP000620633">
    <property type="component" value="Unassembled WGS sequence"/>
</dbReference>
<sequence>MSKRNNYPTLEALTPVEKLVVEAAAACTDTARTIRTSSIPDVLGAAVGTVVGGVASAAWIGGAAVAGTSGAAALTSGLAGVGAVVGGGMVAGLAVAALPVAGLAVGGYALVNRRNQKRLKERELLLYQEALRQHQAMIDQLQRESNATRERKEYLESLVILLNDAIRRMREDLGPRALAN</sequence>
<proteinExistence type="predicted"/>
<organism evidence="3 4">
    <name type="scientific">Deinococcus knuensis</name>
    <dbReference type="NCBI Taxonomy" id="1837380"/>
    <lineage>
        <taxon>Bacteria</taxon>
        <taxon>Thermotogati</taxon>
        <taxon>Deinococcota</taxon>
        <taxon>Deinococci</taxon>
        <taxon>Deinococcales</taxon>
        <taxon>Deinococcaceae</taxon>
        <taxon>Deinococcus</taxon>
    </lineage>
</organism>
<evidence type="ECO:0000256" key="1">
    <source>
        <dbReference type="SAM" id="Coils"/>
    </source>
</evidence>
<keyword evidence="2" id="KW-1133">Transmembrane helix</keyword>
<feature type="transmembrane region" description="Helical" evidence="2">
    <location>
        <begin position="78"/>
        <end position="111"/>
    </location>
</feature>
<keyword evidence="1" id="KW-0175">Coiled coil</keyword>
<keyword evidence="4" id="KW-1185">Reference proteome</keyword>
<evidence type="ECO:0000313" key="4">
    <source>
        <dbReference type="Proteomes" id="UP000620633"/>
    </source>
</evidence>
<reference evidence="4" key="1">
    <citation type="journal article" date="2019" name="Int. J. Syst. Evol. Microbiol.">
        <title>The Global Catalogue of Microorganisms (GCM) 10K type strain sequencing project: providing services to taxonomists for standard genome sequencing and annotation.</title>
        <authorList>
            <consortium name="The Broad Institute Genomics Platform"/>
            <consortium name="The Broad Institute Genome Sequencing Center for Infectious Disease"/>
            <person name="Wu L."/>
            <person name="Ma J."/>
        </authorList>
    </citation>
    <scope>NUCLEOTIDE SEQUENCE [LARGE SCALE GENOMIC DNA]</scope>
    <source>
        <strain evidence="4">JCM 31406</strain>
    </source>
</reference>
<feature type="transmembrane region" description="Helical" evidence="2">
    <location>
        <begin position="42"/>
        <end position="66"/>
    </location>
</feature>
<comment type="caution">
    <text evidence="3">The sequence shown here is derived from an EMBL/GenBank/DDBJ whole genome shotgun (WGS) entry which is preliminary data.</text>
</comment>
<feature type="coiled-coil region" evidence="1">
    <location>
        <begin position="124"/>
        <end position="158"/>
    </location>
</feature>
<evidence type="ECO:0000313" key="3">
    <source>
        <dbReference type="EMBL" id="GGS43520.1"/>
    </source>
</evidence>
<keyword evidence="2" id="KW-0812">Transmembrane</keyword>
<accession>A0ABQ2SXF5</accession>
<keyword evidence="2" id="KW-0472">Membrane</keyword>
<protein>
    <submittedName>
        <fullName evidence="3">Uncharacterized protein</fullName>
    </submittedName>
</protein>
<name>A0ABQ2SXF5_9DEIO</name>
<dbReference type="EMBL" id="BMQO01000038">
    <property type="protein sequence ID" value="GGS43520.1"/>
    <property type="molecule type" value="Genomic_DNA"/>
</dbReference>
<evidence type="ECO:0000256" key="2">
    <source>
        <dbReference type="SAM" id="Phobius"/>
    </source>
</evidence>